<sequence>MESAQDMLCWMGYIQSEKQWQRGVSSLIGGSESSWQDEERWFNTWALLTKPFKSKWRIKLTQEMRSPASRWTIRHLIAYRLLTRPETDVLPVLKAEHNECPICNNGRSQKVDDAHTRALTKDDPPNFRAMSDQDLIRLPGGFFWIALARVARNGQVTQVRTYPQRERNRVQRKDFVSSESAIPGSSSPLQPSSSPLPPSSSPLQPSSSPPQPPSSSFQSSSSFEADISEIDEDEHDARRDKPEEVTVHLVHCFLQYVLHLCLQQDIAGKKGETVTSGNREVRPRIERNMTTTEIAGVFVSAEDDGGICQMVDDGGGWRIRNPYIMLLEAKSAFKQYYEVEPGQYMPIVSNQTLAQYLGEVVVTWKEHQGELPHGAFLIAATNTFVRFFNFRFSQDYRDYVQSRSKEQQMDIINDEQKDAYVYMQSTHWMNLQSREGRKSALCHILAILRRHEDYDANDEQGLTERPKDSESDVDRMDTDE</sequence>
<evidence type="ECO:0000313" key="2">
    <source>
        <dbReference type="EMBL" id="GAP93100.2"/>
    </source>
</evidence>
<organism evidence="2">
    <name type="scientific">Rosellinia necatrix</name>
    <name type="common">White root-rot fungus</name>
    <dbReference type="NCBI Taxonomy" id="77044"/>
    <lineage>
        <taxon>Eukaryota</taxon>
        <taxon>Fungi</taxon>
        <taxon>Dikarya</taxon>
        <taxon>Ascomycota</taxon>
        <taxon>Pezizomycotina</taxon>
        <taxon>Sordariomycetes</taxon>
        <taxon>Xylariomycetidae</taxon>
        <taxon>Xylariales</taxon>
        <taxon>Xylariaceae</taxon>
        <taxon>Rosellinia</taxon>
    </lineage>
</organism>
<dbReference type="OrthoDB" id="4646997at2759"/>
<reference evidence="2" key="1">
    <citation type="submission" date="2016-03" db="EMBL/GenBank/DDBJ databases">
        <title>Draft genome sequence of Rosellinia necatrix.</title>
        <authorList>
            <person name="Kanematsu S."/>
        </authorList>
    </citation>
    <scope>NUCLEOTIDE SEQUENCE [LARGE SCALE GENOMIC DNA]</scope>
    <source>
        <strain evidence="2">W97</strain>
    </source>
</reference>
<accession>A0A1W2TWN6</accession>
<evidence type="ECO:0000256" key="1">
    <source>
        <dbReference type="SAM" id="MobiDB-lite"/>
    </source>
</evidence>
<dbReference type="STRING" id="77044.A0A1W2TWN6"/>
<dbReference type="EMBL" id="DF977549">
    <property type="protein sequence ID" value="GAP93100.2"/>
    <property type="molecule type" value="Genomic_DNA"/>
</dbReference>
<dbReference type="Proteomes" id="UP000054516">
    <property type="component" value="Unassembled WGS sequence"/>
</dbReference>
<feature type="region of interest" description="Disordered" evidence="1">
    <location>
        <begin position="457"/>
        <end position="480"/>
    </location>
</feature>
<dbReference type="OMA" id="GICAMEL"/>
<feature type="compositionally biased region" description="Low complexity" evidence="1">
    <location>
        <begin position="214"/>
        <end position="223"/>
    </location>
</feature>
<gene>
    <name evidence="2" type="ORF">SAMD00023353_10400260</name>
</gene>
<feature type="compositionally biased region" description="Basic and acidic residues" evidence="1">
    <location>
        <begin position="462"/>
        <end position="480"/>
    </location>
</feature>
<name>A0A1W2TWN6_ROSNE</name>
<keyword evidence="3" id="KW-1185">Reference proteome</keyword>
<feature type="region of interest" description="Disordered" evidence="1">
    <location>
        <begin position="161"/>
        <end position="223"/>
    </location>
</feature>
<proteinExistence type="predicted"/>
<evidence type="ECO:0000313" key="3">
    <source>
        <dbReference type="Proteomes" id="UP000054516"/>
    </source>
</evidence>
<protein>
    <submittedName>
        <fullName evidence="2">Putative unnamed protein product</fullName>
    </submittedName>
</protein>
<dbReference type="AlphaFoldDB" id="A0A1W2TWN6"/>
<feature type="compositionally biased region" description="Low complexity" evidence="1">
    <location>
        <begin position="177"/>
        <end position="193"/>
    </location>
</feature>
<feature type="compositionally biased region" description="Basic and acidic residues" evidence="1">
    <location>
        <begin position="163"/>
        <end position="176"/>
    </location>
</feature>